<evidence type="ECO:0000256" key="6">
    <source>
        <dbReference type="ARBA" id="ARBA00023136"/>
    </source>
</evidence>
<feature type="transmembrane region" description="Helical" evidence="7">
    <location>
        <begin position="252"/>
        <end position="269"/>
    </location>
</feature>
<dbReference type="AlphaFoldDB" id="A0A1M6BL57"/>
<dbReference type="PANTHER" id="PTHR43141">
    <property type="entry name" value="CYTOCHROME BD2 SUBUNIT II"/>
    <property type="match status" value="1"/>
</dbReference>
<keyword evidence="3" id="KW-1003">Cell membrane</keyword>
<dbReference type="PANTHER" id="PTHR43141:SF4">
    <property type="entry name" value="CYTOCHROME BD2 SUBUNIT II"/>
    <property type="match status" value="1"/>
</dbReference>
<feature type="transmembrane region" description="Helical" evidence="7">
    <location>
        <begin position="144"/>
        <end position="161"/>
    </location>
</feature>
<feature type="transmembrane region" description="Helical" evidence="7">
    <location>
        <begin position="6"/>
        <end position="26"/>
    </location>
</feature>
<evidence type="ECO:0000256" key="5">
    <source>
        <dbReference type="ARBA" id="ARBA00022989"/>
    </source>
</evidence>
<dbReference type="OrthoDB" id="9776710at2"/>
<evidence type="ECO:0000313" key="8">
    <source>
        <dbReference type="EMBL" id="SHI49397.1"/>
    </source>
</evidence>
<evidence type="ECO:0000256" key="7">
    <source>
        <dbReference type="SAM" id="Phobius"/>
    </source>
</evidence>
<proteinExistence type="inferred from homology"/>
<gene>
    <name evidence="8" type="ORF">SAMN05421803_101396</name>
</gene>
<name>A0A1M6BL57_9ACTN</name>
<dbReference type="GO" id="GO:0016682">
    <property type="term" value="F:oxidoreductase activity, acting on diphenols and related substances as donors, oxygen as acceptor"/>
    <property type="evidence" value="ECO:0007669"/>
    <property type="project" value="TreeGrafter"/>
</dbReference>
<feature type="transmembrane region" description="Helical" evidence="7">
    <location>
        <begin position="75"/>
        <end position="96"/>
    </location>
</feature>
<dbReference type="GO" id="GO:0005886">
    <property type="term" value="C:plasma membrane"/>
    <property type="evidence" value="ECO:0007669"/>
    <property type="project" value="UniProtKB-SubCell"/>
</dbReference>
<keyword evidence="9" id="KW-1185">Reference proteome</keyword>
<dbReference type="EMBL" id="FQZK01000001">
    <property type="protein sequence ID" value="SHI49397.1"/>
    <property type="molecule type" value="Genomic_DNA"/>
</dbReference>
<comment type="subcellular location">
    <subcellularLocation>
        <location evidence="1">Cell membrane</location>
        <topology evidence="1">Multi-pass membrane protein</topology>
    </subcellularLocation>
</comment>
<feature type="transmembrane region" description="Helical" evidence="7">
    <location>
        <begin position="197"/>
        <end position="215"/>
    </location>
</feature>
<dbReference type="GO" id="GO:0019646">
    <property type="term" value="P:aerobic electron transport chain"/>
    <property type="evidence" value="ECO:0007669"/>
    <property type="project" value="TreeGrafter"/>
</dbReference>
<dbReference type="STRING" id="758803.SAMN05421803_101396"/>
<protein>
    <submittedName>
        <fullName evidence="8">Cytochrome bd-type quinol oxidase, subunit 2</fullName>
    </submittedName>
</protein>
<keyword evidence="6 7" id="KW-0472">Membrane</keyword>
<evidence type="ECO:0000256" key="4">
    <source>
        <dbReference type="ARBA" id="ARBA00022692"/>
    </source>
</evidence>
<dbReference type="GO" id="GO:0009055">
    <property type="term" value="F:electron transfer activity"/>
    <property type="evidence" value="ECO:0007669"/>
    <property type="project" value="TreeGrafter"/>
</dbReference>
<evidence type="ECO:0000256" key="2">
    <source>
        <dbReference type="ARBA" id="ARBA00007543"/>
    </source>
</evidence>
<dbReference type="RefSeq" id="WP_073374266.1">
    <property type="nucleotide sequence ID" value="NZ_FQZK01000001.1"/>
</dbReference>
<reference evidence="8 9" key="1">
    <citation type="submission" date="2016-11" db="EMBL/GenBank/DDBJ databases">
        <authorList>
            <person name="Jaros S."/>
            <person name="Januszkiewicz K."/>
            <person name="Wedrychowicz H."/>
        </authorList>
    </citation>
    <scope>NUCLEOTIDE SEQUENCE [LARGE SCALE GENOMIC DNA]</scope>
    <source>
        <strain evidence="8 9">CGMCC 4.5723</strain>
    </source>
</reference>
<dbReference type="InterPro" id="IPR003317">
    <property type="entry name" value="Cyt-d_oxidase_su2"/>
</dbReference>
<feature type="transmembrane region" description="Helical" evidence="7">
    <location>
        <begin position="47"/>
        <end position="69"/>
    </location>
</feature>
<dbReference type="Proteomes" id="UP000184452">
    <property type="component" value="Unassembled WGS sequence"/>
</dbReference>
<keyword evidence="5 7" id="KW-1133">Transmembrane helix</keyword>
<accession>A0A1M6BL57</accession>
<sequence length="322" mass="32589">MDLLPVLLLTVLIVGYFVLAGCDIGLGMAAPRLARTPAERRRLVSAIAPYFLGTEVWLVAAIGVVAGLFPALKGVLFGGGGMWAVFTVLAFGWIMRDAGLWARARVDTDRWRSACDAALVGGSWTLAVCWGLAVGGLLSGGRPLTPFALACAAAVVALFLLRGAAFGAERLVPAGPSASAAGADEAARLTRLLARTALGAGLLAAVLAAVPFTGADLGRPWFALAAAAAVLAAVGATSGVSGPHLSRHTSALALGAVPVLVGTALVLPLDPAPPGTLVLVGAAVVPLLPLMVVGQVALYRMLRRPAPDHGFFVTPPPVPAGR</sequence>
<feature type="transmembrane region" description="Helical" evidence="7">
    <location>
        <begin position="275"/>
        <end position="299"/>
    </location>
</feature>
<evidence type="ECO:0000256" key="1">
    <source>
        <dbReference type="ARBA" id="ARBA00004651"/>
    </source>
</evidence>
<feature type="transmembrane region" description="Helical" evidence="7">
    <location>
        <begin position="117"/>
        <end position="138"/>
    </location>
</feature>
<feature type="transmembrane region" description="Helical" evidence="7">
    <location>
        <begin position="221"/>
        <end position="240"/>
    </location>
</feature>
<evidence type="ECO:0000313" key="9">
    <source>
        <dbReference type="Proteomes" id="UP000184452"/>
    </source>
</evidence>
<dbReference type="Pfam" id="PF02322">
    <property type="entry name" value="Cyt_bd_oxida_II"/>
    <property type="match status" value="1"/>
</dbReference>
<organism evidence="8 9">
    <name type="scientific">Nocardiopsis flavescens</name>
    <dbReference type="NCBI Taxonomy" id="758803"/>
    <lineage>
        <taxon>Bacteria</taxon>
        <taxon>Bacillati</taxon>
        <taxon>Actinomycetota</taxon>
        <taxon>Actinomycetes</taxon>
        <taxon>Streptosporangiales</taxon>
        <taxon>Nocardiopsidaceae</taxon>
        <taxon>Nocardiopsis</taxon>
    </lineage>
</organism>
<comment type="similarity">
    <text evidence="2">Belongs to the cytochrome ubiquinol oxidase subunit 2 family.</text>
</comment>
<evidence type="ECO:0000256" key="3">
    <source>
        <dbReference type="ARBA" id="ARBA00022475"/>
    </source>
</evidence>
<dbReference type="GO" id="GO:0070069">
    <property type="term" value="C:cytochrome complex"/>
    <property type="evidence" value="ECO:0007669"/>
    <property type="project" value="TreeGrafter"/>
</dbReference>
<keyword evidence="4 7" id="KW-0812">Transmembrane</keyword>